<dbReference type="Proteomes" id="UP000507222">
    <property type="component" value="Unassembled WGS sequence"/>
</dbReference>
<evidence type="ECO:0008006" key="6">
    <source>
        <dbReference type="Google" id="ProtNLM"/>
    </source>
</evidence>
<sequence>MIPSRAADNFLQASRRFRQSSASDETCSTSLTPFRRDVFDHGGGHSVLPDSVIGRGDDFQRRRDTSLQSRHPRVKMEFPCFVDGAPWGWVYTVECPFAYFVITDAKKLKMAFTVMVQLQPILVKIVTIIFRFLKNALIDKYGKCGSIEEACEIFSEMTGKNVFAAMTAAHAMEGQVRKAVDLYSEMEALVIKSDHVTFVALPSACSHGDLVNEGYTYFNKMRSVYSIVPKIQQALWLRVRKQSGCSLIKQNGAVHEFTAWDFSNPQFAEIYAMLDEMATGGNGIEPELEHYGCVVDLLGHAGRVEVAFAFSTNCRYMGFNFREMRGYKNCKGIDDREGRDKGARKKLD</sequence>
<keyword evidence="5" id="KW-1185">Reference proteome</keyword>
<dbReference type="AlphaFoldDB" id="A0A6J5XB01"/>
<evidence type="ECO:0000313" key="4">
    <source>
        <dbReference type="Proteomes" id="UP000507222"/>
    </source>
</evidence>
<dbReference type="GO" id="GO:0009451">
    <property type="term" value="P:RNA modification"/>
    <property type="evidence" value="ECO:0007669"/>
    <property type="project" value="InterPro"/>
</dbReference>
<dbReference type="InterPro" id="IPR002885">
    <property type="entry name" value="PPR_rpt"/>
</dbReference>
<dbReference type="Gene3D" id="1.25.40.10">
    <property type="entry name" value="Tetratricopeptide repeat domain"/>
    <property type="match status" value="1"/>
</dbReference>
<evidence type="ECO:0000313" key="5">
    <source>
        <dbReference type="Proteomes" id="UP000507245"/>
    </source>
</evidence>
<dbReference type="OrthoDB" id="10504896at2759"/>
<evidence type="ECO:0000256" key="1">
    <source>
        <dbReference type="ARBA" id="ARBA00022737"/>
    </source>
</evidence>
<evidence type="ECO:0000313" key="3">
    <source>
        <dbReference type="EMBL" id="CAB4308018.1"/>
    </source>
</evidence>
<gene>
    <name evidence="2" type="ORF">CURHAP_LOCUS27430</name>
    <name evidence="3" type="ORF">ORAREDHAP_LOCUS27052</name>
</gene>
<dbReference type="NCBIfam" id="TIGR00756">
    <property type="entry name" value="PPR"/>
    <property type="match status" value="1"/>
</dbReference>
<dbReference type="InterPro" id="IPR011990">
    <property type="entry name" value="TPR-like_helical_dom_sf"/>
</dbReference>
<organism evidence="3 5">
    <name type="scientific">Prunus armeniaca</name>
    <name type="common">Apricot</name>
    <name type="synonym">Armeniaca vulgaris</name>
    <dbReference type="NCBI Taxonomy" id="36596"/>
    <lineage>
        <taxon>Eukaryota</taxon>
        <taxon>Viridiplantae</taxon>
        <taxon>Streptophyta</taxon>
        <taxon>Embryophyta</taxon>
        <taxon>Tracheophyta</taxon>
        <taxon>Spermatophyta</taxon>
        <taxon>Magnoliopsida</taxon>
        <taxon>eudicotyledons</taxon>
        <taxon>Gunneridae</taxon>
        <taxon>Pentapetalae</taxon>
        <taxon>rosids</taxon>
        <taxon>fabids</taxon>
        <taxon>Rosales</taxon>
        <taxon>Rosaceae</taxon>
        <taxon>Amygdaloideae</taxon>
        <taxon>Amygdaleae</taxon>
        <taxon>Prunus</taxon>
    </lineage>
</organism>
<dbReference type="InterPro" id="IPR046960">
    <property type="entry name" value="PPR_At4g14850-like_plant"/>
</dbReference>
<protein>
    <recommendedName>
        <fullName evidence="6">Pentatricopeptide repeat-containing protein</fullName>
    </recommendedName>
</protein>
<reference evidence="3 4" key="2">
    <citation type="submission" date="2020-05" db="EMBL/GenBank/DDBJ databases">
        <authorList>
            <person name="Campoy J."/>
            <person name="Schneeberger K."/>
            <person name="Spophaly S."/>
        </authorList>
    </citation>
    <scope>NUCLEOTIDE SEQUENCE [LARGE SCALE GENOMIC DNA]</scope>
    <source>
        <strain evidence="3">PruArmRojPasFocal</strain>
    </source>
</reference>
<reference evidence="5" key="1">
    <citation type="journal article" date="2020" name="Genome Biol.">
        <title>Gamete binning: chromosome-level and haplotype-resolved genome assembly enabled by high-throughput single-cell sequencing of gamete genomes.</title>
        <authorList>
            <person name="Campoy J.A."/>
            <person name="Sun H."/>
            <person name="Goel M."/>
            <person name="Jiao W.-B."/>
            <person name="Folz-Donahue K."/>
            <person name="Wang N."/>
            <person name="Rubio M."/>
            <person name="Liu C."/>
            <person name="Kukat C."/>
            <person name="Ruiz D."/>
            <person name="Huettel B."/>
            <person name="Schneeberger K."/>
        </authorList>
    </citation>
    <scope>NUCLEOTIDE SEQUENCE [LARGE SCALE GENOMIC DNA]</scope>
    <source>
        <strain evidence="5">cv. Rojo Pasion</strain>
    </source>
</reference>
<dbReference type="Pfam" id="PF01535">
    <property type="entry name" value="PPR"/>
    <property type="match status" value="2"/>
</dbReference>
<dbReference type="GO" id="GO:0003723">
    <property type="term" value="F:RNA binding"/>
    <property type="evidence" value="ECO:0007669"/>
    <property type="project" value="InterPro"/>
</dbReference>
<dbReference type="EMBL" id="CAEKKB010000004">
    <property type="protein sequence ID" value="CAB4308018.1"/>
    <property type="molecule type" value="Genomic_DNA"/>
</dbReference>
<evidence type="ECO:0000313" key="2">
    <source>
        <dbReference type="EMBL" id="CAB4277630.1"/>
    </source>
</evidence>
<dbReference type="EMBL" id="CAEKDK010000004">
    <property type="protein sequence ID" value="CAB4277630.1"/>
    <property type="molecule type" value="Genomic_DNA"/>
</dbReference>
<keyword evidence="1" id="KW-0677">Repeat</keyword>
<accession>A0A6J5XB01</accession>
<proteinExistence type="predicted"/>
<dbReference type="PANTHER" id="PTHR47926">
    <property type="entry name" value="PENTATRICOPEPTIDE REPEAT-CONTAINING PROTEIN"/>
    <property type="match status" value="1"/>
</dbReference>
<name>A0A6J5XB01_PRUAR</name>
<dbReference type="Proteomes" id="UP000507245">
    <property type="component" value="Unassembled WGS sequence"/>
</dbReference>